<name>A0A4R9BQU4_9MICO</name>
<dbReference type="InterPro" id="IPR011256">
    <property type="entry name" value="Reg_factor_effector_dom_sf"/>
</dbReference>
<proteinExistence type="predicted"/>
<dbReference type="Proteomes" id="UP000297626">
    <property type="component" value="Unassembled WGS sequence"/>
</dbReference>
<dbReference type="InterPro" id="IPR010499">
    <property type="entry name" value="AraC_E-bd"/>
</dbReference>
<dbReference type="SUPFAM" id="SSF55136">
    <property type="entry name" value="Probable bacterial effector-binding domain"/>
    <property type="match status" value="1"/>
</dbReference>
<dbReference type="Gene3D" id="3.20.80.10">
    <property type="entry name" value="Regulatory factor, effector binding domain"/>
    <property type="match status" value="1"/>
</dbReference>
<keyword evidence="3" id="KW-1185">Reference proteome</keyword>
<dbReference type="InterPro" id="IPR029441">
    <property type="entry name" value="Cass2"/>
</dbReference>
<evidence type="ECO:0000259" key="1">
    <source>
        <dbReference type="SMART" id="SM00871"/>
    </source>
</evidence>
<reference evidence="2 3" key="1">
    <citation type="submission" date="2019-03" db="EMBL/GenBank/DDBJ databases">
        <title>Genomics of glacier-inhabiting Cryobacterium strains.</title>
        <authorList>
            <person name="Liu Q."/>
            <person name="Xin Y.-H."/>
        </authorList>
    </citation>
    <scope>NUCLEOTIDE SEQUENCE [LARGE SCALE GENOMIC DNA]</scope>
    <source>
        <strain evidence="2 3">Sr54</strain>
    </source>
</reference>
<dbReference type="EMBL" id="SOHN01000009">
    <property type="protein sequence ID" value="TFD88920.1"/>
    <property type="molecule type" value="Genomic_DNA"/>
</dbReference>
<dbReference type="SMART" id="SM00871">
    <property type="entry name" value="AraC_E_bind"/>
    <property type="match status" value="1"/>
</dbReference>
<evidence type="ECO:0000313" key="2">
    <source>
        <dbReference type="EMBL" id="TFD88920.1"/>
    </source>
</evidence>
<comment type="caution">
    <text evidence="2">The sequence shown here is derived from an EMBL/GenBank/DDBJ whole genome shotgun (WGS) entry which is preliminary data.</text>
</comment>
<protein>
    <submittedName>
        <fullName evidence="2">AraC family transcriptional regulator</fullName>
    </submittedName>
</protein>
<accession>A0A4R9BQU4</accession>
<dbReference type="AlphaFoldDB" id="A0A4R9BQU4"/>
<evidence type="ECO:0000313" key="3">
    <source>
        <dbReference type="Proteomes" id="UP000297626"/>
    </source>
</evidence>
<dbReference type="RefSeq" id="WP_134528836.1">
    <property type="nucleotide sequence ID" value="NZ_SOHN01000009.1"/>
</dbReference>
<sequence length="146" mass="15811">MEIVELGETAVIGIEVVAYFGQLRSEMPAAWRELFSRQDELPDSGTGVFVEASNHLGDGRYRETIGSVAVAAEIPVPDGMAVALLPGGRFVHHRHDGTVATIAGGFQTIYDWAEEQGLTLGNRKLDVGYTSDGAQQPHELYVDILI</sequence>
<gene>
    <name evidence="2" type="ORF">E3T51_06220</name>
</gene>
<dbReference type="Pfam" id="PF14526">
    <property type="entry name" value="Cass2"/>
    <property type="match status" value="1"/>
</dbReference>
<feature type="domain" description="AraC effector-binding" evidence="1">
    <location>
        <begin position="1"/>
        <end position="146"/>
    </location>
</feature>
<organism evidence="2 3">
    <name type="scientific">Cryobacterium serini</name>
    <dbReference type="NCBI Taxonomy" id="1259201"/>
    <lineage>
        <taxon>Bacteria</taxon>
        <taxon>Bacillati</taxon>
        <taxon>Actinomycetota</taxon>
        <taxon>Actinomycetes</taxon>
        <taxon>Micrococcales</taxon>
        <taxon>Microbacteriaceae</taxon>
        <taxon>Cryobacterium</taxon>
    </lineage>
</organism>